<organism evidence="2">
    <name type="scientific">Serpula lacrymans var. lacrymans (strain S7.3)</name>
    <name type="common">Dry rot fungus</name>
    <dbReference type="NCBI Taxonomy" id="936435"/>
    <lineage>
        <taxon>Eukaryota</taxon>
        <taxon>Fungi</taxon>
        <taxon>Dikarya</taxon>
        <taxon>Basidiomycota</taxon>
        <taxon>Agaricomycotina</taxon>
        <taxon>Agaricomycetes</taxon>
        <taxon>Agaricomycetidae</taxon>
        <taxon>Boletales</taxon>
        <taxon>Coniophorineae</taxon>
        <taxon>Serpulaceae</taxon>
        <taxon>Serpula</taxon>
    </lineage>
</organism>
<dbReference type="EMBL" id="GL945474">
    <property type="protein sequence ID" value="EGO05094.1"/>
    <property type="molecule type" value="Genomic_DNA"/>
</dbReference>
<reference evidence="2" key="1">
    <citation type="journal article" date="2011" name="Science">
        <title>The plant cell wall-decomposing machinery underlies the functional diversity of forest fungi.</title>
        <authorList>
            <person name="Eastwood D.C."/>
            <person name="Floudas D."/>
            <person name="Binder M."/>
            <person name="Majcherczyk A."/>
            <person name="Schneider P."/>
            <person name="Aerts A."/>
            <person name="Asiegbu F.O."/>
            <person name="Baker S.E."/>
            <person name="Barry K."/>
            <person name="Bendiksby M."/>
            <person name="Blumentritt M."/>
            <person name="Coutinho P.M."/>
            <person name="Cullen D."/>
            <person name="de Vries R.P."/>
            <person name="Gathman A."/>
            <person name="Goodell B."/>
            <person name="Henrissat B."/>
            <person name="Ihrmark K."/>
            <person name="Kauserud H."/>
            <person name="Kohler A."/>
            <person name="LaButti K."/>
            <person name="Lapidus A."/>
            <person name="Lavin J.L."/>
            <person name="Lee Y.-H."/>
            <person name="Lindquist E."/>
            <person name="Lilly W."/>
            <person name="Lucas S."/>
            <person name="Morin E."/>
            <person name="Murat C."/>
            <person name="Oguiza J.A."/>
            <person name="Park J."/>
            <person name="Pisabarro A.G."/>
            <person name="Riley R."/>
            <person name="Rosling A."/>
            <person name="Salamov A."/>
            <person name="Schmidt O."/>
            <person name="Schmutz J."/>
            <person name="Skrede I."/>
            <person name="Stenlid J."/>
            <person name="Wiebenga A."/>
            <person name="Xie X."/>
            <person name="Kuees U."/>
            <person name="Hibbett D.S."/>
            <person name="Hoffmeister D."/>
            <person name="Hoegberg N."/>
            <person name="Martin F."/>
            <person name="Grigoriev I.V."/>
            <person name="Watkinson S.C."/>
        </authorList>
    </citation>
    <scope>NUCLEOTIDE SEQUENCE [LARGE SCALE GENOMIC DNA]</scope>
    <source>
        <strain evidence="2">strain S7.3</strain>
    </source>
</reference>
<keyword evidence="2" id="KW-1185">Reference proteome</keyword>
<proteinExistence type="predicted"/>
<dbReference type="HOGENOM" id="CLU_1441852_0_0_1"/>
<evidence type="ECO:0000313" key="2">
    <source>
        <dbReference type="Proteomes" id="UP000008063"/>
    </source>
</evidence>
<evidence type="ECO:0000313" key="1">
    <source>
        <dbReference type="EMBL" id="EGO05094.1"/>
    </source>
</evidence>
<gene>
    <name evidence="1" type="ORF">SERLA73DRAFT_149350</name>
</gene>
<dbReference type="InParanoid" id="F8PHZ8"/>
<sequence length="188" mass="20038">MSEIEDVLKGLGGVLGQSSKGKGGSAFKVSGGTNQGGAKQVRGTLLVKLKENGMGSMFDVWREPGWAGGWAKSGCKTNAAWPDGVAKSSPSFWFSIGSVPGVVCGYGGVQKVVKNELPLYIKSPVPFLSFKDGIIKVAHAQIGGCVFLSKSHFLRSMEKSASLWMRPHSLMRLNTIVLEDKECAILFS</sequence>
<dbReference type="Proteomes" id="UP000008063">
    <property type="component" value="Unassembled WGS sequence"/>
</dbReference>
<protein>
    <submittedName>
        <fullName evidence="1">Uncharacterized protein</fullName>
    </submittedName>
</protein>
<accession>F8PHZ8</accession>
<name>F8PHZ8_SERL3</name>
<dbReference type="AlphaFoldDB" id="F8PHZ8"/>